<gene>
    <name evidence="10" type="primary">TPHA0C04310</name>
    <name evidence="10" type="ordered locus">TPHA_0C04310</name>
</gene>
<dbReference type="RefSeq" id="XP_003685015.1">
    <property type="nucleotide sequence ID" value="XM_003684967.1"/>
</dbReference>
<sequence length="201" mass="23866">MPKIILPSKVNLSPDSIFLKPWIKEFIEDGKKNSIGKIGNLDELLNNTNVKLQLILKYPNQLVKLTNIYNILNYCVFGSIRDNKHQLLVEFTSNCVSNFERNYKIRITDQTKNCLFLIGDCIIKYVTHDELLKNFKIDPLQFDNHIGITEYFDFKKYGYILSERRFNRLYPILQVNQVMIFDWDQVVTFENYPFVYSQIPY</sequence>
<proteinExistence type="inferred from homology"/>
<dbReference type="Pfam" id="PF10341">
    <property type="entry name" value="TPP1"/>
    <property type="match status" value="1"/>
</dbReference>
<protein>
    <recommendedName>
        <fullName evidence="7">Telomere replication protein EST3</fullName>
    </recommendedName>
</protein>
<dbReference type="Gene3D" id="2.40.50.960">
    <property type="match status" value="1"/>
</dbReference>
<keyword evidence="4" id="KW-0779">Telomere</keyword>
<evidence type="ECO:0000256" key="4">
    <source>
        <dbReference type="ARBA" id="ARBA00022895"/>
    </source>
</evidence>
<evidence type="ECO:0000256" key="5">
    <source>
        <dbReference type="ARBA" id="ARBA00023242"/>
    </source>
</evidence>
<keyword evidence="5" id="KW-0539">Nucleus</keyword>
<dbReference type="GO" id="GO:0005697">
    <property type="term" value="C:telomerase holoenzyme complex"/>
    <property type="evidence" value="ECO:0007669"/>
    <property type="project" value="EnsemblFungi"/>
</dbReference>
<comment type="function">
    <text evidence="8">Component of the telomerase complex involved in telomere replication. Stimulates RNA/DNA heteroduplex unwinding which favors the telomere replication by the telomerase.</text>
</comment>
<dbReference type="GO" id="GO:0042162">
    <property type="term" value="F:telomeric DNA binding"/>
    <property type="evidence" value="ECO:0007669"/>
    <property type="project" value="EnsemblFungi"/>
</dbReference>
<evidence type="ECO:0000256" key="8">
    <source>
        <dbReference type="ARBA" id="ARBA00024878"/>
    </source>
</evidence>
<dbReference type="GO" id="GO:0033677">
    <property type="term" value="F:DNA/RNA helicase activity"/>
    <property type="evidence" value="ECO:0007669"/>
    <property type="project" value="EnsemblFungi"/>
</dbReference>
<dbReference type="GeneID" id="11533639"/>
<evidence type="ECO:0000313" key="10">
    <source>
        <dbReference type="EMBL" id="CCE62581.1"/>
    </source>
</evidence>
<evidence type="ECO:0000256" key="2">
    <source>
        <dbReference type="ARBA" id="ARBA00004574"/>
    </source>
</evidence>
<dbReference type="Proteomes" id="UP000005666">
    <property type="component" value="Chromosome 3"/>
</dbReference>
<dbReference type="STRING" id="1071381.G8BQR9"/>
<dbReference type="InterPro" id="IPR019437">
    <property type="entry name" value="TPP1/Est3"/>
</dbReference>
<dbReference type="HOGENOM" id="CLU_1489823_0_0_1"/>
<dbReference type="OMA" id="NCRITSE"/>
<dbReference type="GO" id="GO:0000781">
    <property type="term" value="C:chromosome, telomeric region"/>
    <property type="evidence" value="ECO:0007669"/>
    <property type="project" value="UniProtKB-SubCell"/>
</dbReference>
<reference evidence="10 11" key="1">
    <citation type="journal article" date="2011" name="Proc. Natl. Acad. Sci. U.S.A.">
        <title>Evolutionary erosion of yeast sex chromosomes by mating-type switching accidents.</title>
        <authorList>
            <person name="Gordon J.L."/>
            <person name="Armisen D."/>
            <person name="Proux-Wera E."/>
            <person name="Oheigeartaigh S.S."/>
            <person name="Byrne K.P."/>
            <person name="Wolfe K.H."/>
        </authorList>
    </citation>
    <scope>NUCLEOTIDE SEQUENCE [LARGE SCALE GENOMIC DNA]</scope>
    <source>
        <strain evidence="11">ATCC 24235 / CBS 4417 / NBRC 1672 / NRRL Y-8282 / UCD 70-5</strain>
    </source>
</reference>
<evidence type="ECO:0000256" key="3">
    <source>
        <dbReference type="ARBA" id="ARBA00022454"/>
    </source>
</evidence>
<organism evidence="10 11">
    <name type="scientific">Tetrapisispora phaffii (strain ATCC 24235 / CBS 4417 / NBRC 1672 / NRRL Y-8282 / UCD 70-5)</name>
    <name type="common">Yeast</name>
    <name type="synonym">Fabospora phaffii</name>
    <dbReference type="NCBI Taxonomy" id="1071381"/>
    <lineage>
        <taxon>Eukaryota</taxon>
        <taxon>Fungi</taxon>
        <taxon>Dikarya</taxon>
        <taxon>Ascomycota</taxon>
        <taxon>Saccharomycotina</taxon>
        <taxon>Saccharomycetes</taxon>
        <taxon>Saccharomycetales</taxon>
        <taxon>Saccharomycetaceae</taxon>
        <taxon>Tetrapisispora</taxon>
    </lineage>
</organism>
<accession>G8BQR9</accession>
<dbReference type="OrthoDB" id="4069148at2759"/>
<comment type="similarity">
    <text evidence="6">Belongs to the EST3 family.</text>
</comment>
<comment type="subcellular location">
    <subcellularLocation>
        <location evidence="2">Chromosome</location>
        <location evidence="2">Telomere</location>
    </subcellularLocation>
    <subcellularLocation>
        <location evidence="1">Nucleus</location>
    </subcellularLocation>
</comment>
<evidence type="ECO:0000256" key="7">
    <source>
        <dbReference type="ARBA" id="ARBA00023906"/>
    </source>
</evidence>
<dbReference type="EMBL" id="HE612858">
    <property type="protein sequence ID" value="CCE62581.1"/>
    <property type="molecule type" value="Genomic_DNA"/>
</dbReference>
<feature type="domain" description="Shelterin complex subunit TPP1/Est3" evidence="9">
    <location>
        <begin position="19"/>
        <end position="191"/>
    </location>
</feature>
<dbReference type="GO" id="GO:0003924">
    <property type="term" value="F:GTPase activity"/>
    <property type="evidence" value="ECO:0007669"/>
    <property type="project" value="EnsemblFungi"/>
</dbReference>
<keyword evidence="11" id="KW-1185">Reference proteome</keyword>
<dbReference type="KEGG" id="tpf:TPHA_0C04310"/>
<dbReference type="eggNOG" id="ENOG502S5B8">
    <property type="taxonomic scope" value="Eukaryota"/>
</dbReference>
<name>G8BQR9_TETPH</name>
<evidence type="ECO:0000256" key="1">
    <source>
        <dbReference type="ARBA" id="ARBA00004123"/>
    </source>
</evidence>
<dbReference type="GO" id="GO:0007004">
    <property type="term" value="P:telomere maintenance via telomerase"/>
    <property type="evidence" value="ECO:0007669"/>
    <property type="project" value="EnsemblFungi"/>
</dbReference>
<dbReference type="AlphaFoldDB" id="G8BQR9"/>
<evidence type="ECO:0000313" key="11">
    <source>
        <dbReference type="Proteomes" id="UP000005666"/>
    </source>
</evidence>
<keyword evidence="3" id="KW-0158">Chromosome</keyword>
<evidence type="ECO:0000256" key="6">
    <source>
        <dbReference type="ARBA" id="ARBA00023777"/>
    </source>
</evidence>
<evidence type="ECO:0000259" key="9">
    <source>
        <dbReference type="Pfam" id="PF10341"/>
    </source>
</evidence>